<keyword evidence="3" id="KW-1185">Reference proteome</keyword>
<dbReference type="EMBL" id="SDEE01002035">
    <property type="protein sequence ID" value="RXW11324.1"/>
    <property type="molecule type" value="Genomic_DNA"/>
</dbReference>
<name>A0A4Q2CZF5_9AGAR</name>
<protein>
    <submittedName>
        <fullName evidence="2">Uncharacterized protein</fullName>
    </submittedName>
</protein>
<dbReference type="OrthoDB" id="10411449at2759"/>
<feature type="region of interest" description="Disordered" evidence="1">
    <location>
        <begin position="67"/>
        <end position="86"/>
    </location>
</feature>
<feature type="compositionally biased region" description="Low complexity" evidence="1">
    <location>
        <begin position="133"/>
        <end position="143"/>
    </location>
</feature>
<accession>A0A4Q2CZF5</accession>
<gene>
    <name evidence="2" type="ORF">EST38_g14531</name>
</gene>
<evidence type="ECO:0000256" key="1">
    <source>
        <dbReference type="SAM" id="MobiDB-lite"/>
    </source>
</evidence>
<dbReference type="AlphaFoldDB" id="A0A4Q2CZF5"/>
<comment type="caution">
    <text evidence="2">The sequence shown here is derived from an EMBL/GenBank/DDBJ whole genome shotgun (WGS) entry which is preliminary data.</text>
</comment>
<feature type="region of interest" description="Disordered" evidence="1">
    <location>
        <begin position="124"/>
        <end position="170"/>
    </location>
</feature>
<feature type="region of interest" description="Disordered" evidence="1">
    <location>
        <begin position="227"/>
        <end position="263"/>
    </location>
</feature>
<proteinExistence type="predicted"/>
<reference evidence="2 3" key="1">
    <citation type="submission" date="2019-01" db="EMBL/GenBank/DDBJ databases">
        <title>Draft genome sequence of Psathyrella aberdarensis IHI B618.</title>
        <authorList>
            <person name="Buettner E."/>
            <person name="Kellner H."/>
        </authorList>
    </citation>
    <scope>NUCLEOTIDE SEQUENCE [LARGE SCALE GENOMIC DNA]</scope>
    <source>
        <strain evidence="2 3">IHI B618</strain>
    </source>
</reference>
<evidence type="ECO:0000313" key="3">
    <source>
        <dbReference type="Proteomes" id="UP000290288"/>
    </source>
</evidence>
<dbReference type="Proteomes" id="UP000290288">
    <property type="component" value="Unassembled WGS sequence"/>
</dbReference>
<sequence length="402" mass="43022">MSNNDLNLGQDATVESNMYWPIWNAQTETNDSGNDNLYLDLPSMDYGPKVGSSFNADIGPSQFVDAVNPGPPAPGQVDAAPGAPSEPELVSAPVINATRPNSELPPGWDSDFTDSLETWSPQRLQQPPIWQDSTLSATSSSSTPFDAWQKSEMAGPSSTAPTLDDHVANAPQAGSSAHLDLAGPSRETAVWQHSTLPANSSSLSAFVTDSQQTEVNYALEGYEFAMPQAGPPAASSLDEANPTQDDSPRPTQPHPAFEFDPESLAGFGTFPSEVVAPTTMDHTPLGFCNHFDWMESSVESNNEVTTTTPFPPEMALPLLSSAQCPQLSQNPQLFLTPQPIVNGVQSFSGSLSGVMAPPTSTANTQLLQRRQLGSQAPKGVHNFVSQLSTYPMEWELQFLSEI</sequence>
<organism evidence="2 3">
    <name type="scientific">Candolleomyces aberdarensis</name>
    <dbReference type="NCBI Taxonomy" id="2316362"/>
    <lineage>
        <taxon>Eukaryota</taxon>
        <taxon>Fungi</taxon>
        <taxon>Dikarya</taxon>
        <taxon>Basidiomycota</taxon>
        <taxon>Agaricomycotina</taxon>
        <taxon>Agaricomycetes</taxon>
        <taxon>Agaricomycetidae</taxon>
        <taxon>Agaricales</taxon>
        <taxon>Agaricineae</taxon>
        <taxon>Psathyrellaceae</taxon>
        <taxon>Candolleomyces</taxon>
    </lineage>
</organism>
<evidence type="ECO:0000313" key="2">
    <source>
        <dbReference type="EMBL" id="RXW11324.1"/>
    </source>
</evidence>